<dbReference type="PRINTS" id="PR00313">
    <property type="entry name" value="CABNDNGRPT"/>
</dbReference>
<dbReference type="InterPro" id="IPR015919">
    <property type="entry name" value="Cadherin-like_sf"/>
</dbReference>
<feature type="region of interest" description="Disordered" evidence="1">
    <location>
        <begin position="53"/>
        <end position="145"/>
    </location>
</feature>
<dbReference type="InterPro" id="IPR018511">
    <property type="entry name" value="Hemolysin-typ_Ca-bd_CS"/>
</dbReference>
<dbReference type="PROSITE" id="PS50041">
    <property type="entry name" value="C_TYPE_LECTIN_2"/>
    <property type="match status" value="1"/>
</dbReference>
<protein>
    <submittedName>
        <fullName evidence="4">Ig domain-containing protein</fullName>
    </submittedName>
</protein>
<dbReference type="Pfam" id="PF00028">
    <property type="entry name" value="Cadherin"/>
    <property type="match status" value="1"/>
</dbReference>
<dbReference type="Gene3D" id="3.10.100.10">
    <property type="entry name" value="Mannose-Binding Protein A, subunit A"/>
    <property type="match status" value="1"/>
</dbReference>
<dbReference type="Pfam" id="PF00353">
    <property type="entry name" value="HemolysinCabind"/>
    <property type="match status" value="4"/>
</dbReference>
<dbReference type="CDD" id="cd11304">
    <property type="entry name" value="Cadherin_repeat"/>
    <property type="match status" value="2"/>
</dbReference>
<feature type="compositionally biased region" description="Polar residues" evidence="1">
    <location>
        <begin position="2393"/>
        <end position="2407"/>
    </location>
</feature>
<feature type="compositionally biased region" description="Acidic residues" evidence="1">
    <location>
        <begin position="196"/>
        <end position="205"/>
    </location>
</feature>
<dbReference type="PANTHER" id="PTHR21559:SF21">
    <property type="entry name" value="DYSTROGLYCAN 1"/>
    <property type="match status" value="1"/>
</dbReference>
<name>A0ABS4ASA7_9PROT</name>
<feature type="domain" description="Cadherin" evidence="3">
    <location>
        <begin position="2307"/>
        <end position="2403"/>
    </location>
</feature>
<dbReference type="InterPro" id="IPR001343">
    <property type="entry name" value="Hemolysn_Ca-bd"/>
</dbReference>
<feature type="compositionally biased region" description="Basic and acidic residues" evidence="1">
    <location>
        <begin position="178"/>
        <end position="193"/>
    </location>
</feature>
<organism evidence="4 5">
    <name type="scientific">Roseomonas nitratireducens</name>
    <dbReference type="NCBI Taxonomy" id="2820810"/>
    <lineage>
        <taxon>Bacteria</taxon>
        <taxon>Pseudomonadati</taxon>
        <taxon>Pseudomonadota</taxon>
        <taxon>Alphaproteobacteria</taxon>
        <taxon>Acetobacterales</taxon>
        <taxon>Roseomonadaceae</taxon>
        <taxon>Roseomonas</taxon>
    </lineage>
</organism>
<dbReference type="SMART" id="SM00112">
    <property type="entry name" value="CA"/>
    <property type="match status" value="2"/>
</dbReference>
<feature type="compositionally biased region" description="Basic and acidic residues" evidence="1">
    <location>
        <begin position="2410"/>
        <end position="2422"/>
    </location>
</feature>
<sequence>MPRADARGVLPDPHDPAVEIDQSIAGALLRPKLDGDVAANVLGKLAAFQRPDDVLARPHDAPTHAGAAGSATPDPGAPATPNASSVGAMPAGAPDRARGEVVEAGPLPGGAAGVSAPIVAADGEGRERGVDEQVAPPPASMSWVPAPAEETPAISATAAKDPGDEVLFAEAAEPPAAEEPREDGQADGTRESAPDTGDDGGEDANDAPVVAATLPDAVATEDSAFSFTVPAGAFADADAGDALTYAATLSDGSPLPSWLRFDPATRTFSGTPGNGDVGTLHVRVTATDGSGAAVSDDFTLTVANVNDAPTVASPLVDRAATEDSAFSFTVPAGAFADADAGDALTYAATLADGSPLPSWLSFDPATRTFFGTPVNGDVGTLAVRVTATDGSGAAISDDVTLIVGNTNDAPTVASPLADRAATEDSAFSFTVPAGAFADADADAGDALTYAATLADGSPLPSWLSFDPATRSFSGTPANGDVGAISIRVTATDGSGASISDDFTLTVGNTNDAPTVTSPLADRAATEGTAFNVTVPASTFGDPDTGDGLNYTAALADGSPLPSWLSFDATTRTFSGTPANGDIGAISIRVTATDGSGASVSDDFTLTVGNTNDAPTVASPLTDRAATEDSAFSYQVPANAFADPDIGDGLTYTATLVDGSPLPSWLSFDPAARTFSGMPGNDDVGTLAVRVTATDGSGASISDDFTLTVGNTNDAPTVASPLTERAATEDSAFSYQVPPNAFADPDVGDGLTYTATLVDGSPLPSWLSFDPAARTFSGTPGNDDVGTLAVRVTATDGSGASISDDFTLTVGNTNDAPTVASPLADRTTTEDSAFSYQVPANAFADRDAGDGVTYTATLVDGSPLPSWLSFDSATRTFSGTPGNDDVGAISIRVTATDGSGASVSDDFTLATSNTNDAPVLANAIADRTANEDAAFSYQIPAHAFADADVGDMLTYVATLVDGSPLPSWLTFDPATRTFSGTPDDGQVGTTSVRVVATDSAGMRASDSFDIVVAGVNDTPTLANAIGDRAATEDSAFSYEVPVNAFADADAGDQLAYTATLADGSPLPSWLGFDPATRTFSGTPGNGDVGTLTVRVTATDGTGASVSDDFTLAVANSNDGPALANGIADRAATEDSAFSYQVPANAFADADNGDSLTYTATLTDGSPLPSWLGFDAATRTFSGTPANGDVGALSVRVTATDGVGASVSDDFTLTIANTNDAPHDITLTGTTTGAGLSAVYNATFDKYFAVVSTHQTWDASMDIAQASFLGGVAGTMATPGSAAEDAFVRSLTTGHYWLGGSDRNAEGVWRWYQGDVAGQQFWSGGSAGSVVNGQHAAWTPGDPNGGTGENFLLANLMPGSTHWLDYGGGNSRTIVQWDGARVRAAAAVQDGGAVASVTESAASGTLVGTLSRSDADSGDTATFAIVGGASAAKFAIVGGNQLRVAAGAQFDAETSPTETVVLRVTDATGASRDETFVIGVENMNEAPVVATPIADQAATEDAPFSFQLPAGSFVDADPESRLTYSASLASGAPLPSWLSFNAATRTFSGTPTNDHVGTITVRVRASDGTLTTSDDFVLTIANTNDAPTVANPIADRTATEDATFQFQVPANAFRDVDATDALSYTATLADGSPLPSWLGFDPATRTFSGTPGNGDVGTLAVRVIATDGSGASVSDDFTLTVGNTNDAPTVASPLAYRTATEDSAFSCQVPANAFTDADAGDALTYTATLADGSPLPSWLSFDATTRTFSGTPENGDVGTISVRVSATDSSGANVSDDFTLTVGNTNDAPTLTNAIADRTATEDSAFSCQVPASTFADSDAGDTLTYTATLAAGSPLPSWLSFDATTRTFSGTPGNGDVGTISVRVSATDSSGASVSDDFTLTVGNTNDAPTLTNAIADRTATEDSAFSYQVPASIFADSDAGDTLTYTATLADGSPLPSWLSFDATTRTFSGTPGNDDVGAISVRVIATDSSGASISDDFTLTVGNTNDAPMLTNAIADRAATEDSAFTYQVPANAFADADAGDTLTYTATRADGAPLPSWLSFDATTRSFSGTPANGDVGAISVRVIATDSSGATISDDFTLTIANTNDAPTLANAITDRTATEDSAFSYQVPAIAFVDPDAGDTLTYTATRADGSPLPSWLSFDTTTRTFSGTPGNGDVGAISVRVIATDGSGASVSDDFTLTISNTNDAPTLANAIADRAATEDSAFTYQVPANAFADADAGDTLTYTATRADGSPLPSWLTFDATTRTFSGTPGDGDVGTLSVRVTATDRAGASIADSFDITVAASAPANTAPTAIALATTSAGERTAPGGAIATLSTSDADAADNHTYSIVGDPDQMFEIRGNTLALRYNTAFDREEQASHSVTIRSTDGSGASVDRTVTINVTNFAETQRTGTAADENLSSAGGNEDMRGRGGDDKLDGNNGQDRLWGEDGNDELKGDNGNDQLWGGAGRDSLRAGDGADYGFGGAGDDSIEGENHNDSLWGEAGNDTIDGGNENDMLWGGADQDSLWGGNHDDTLMGEDGNDTLEGGNGADVLQGGAGNDRLVANNDGLSDTFSGGAGTDTIALDHVGSHGGGSWTLQLTSEAVVSQGAGFLELSADADGHIVFADNSQITFQDIERLTWQ</sequence>
<evidence type="ECO:0000256" key="1">
    <source>
        <dbReference type="SAM" id="MobiDB-lite"/>
    </source>
</evidence>
<dbReference type="PROSITE" id="PS50268">
    <property type="entry name" value="CADHERIN_2"/>
    <property type="match status" value="2"/>
</dbReference>
<reference evidence="4 5" key="1">
    <citation type="submission" date="2021-03" db="EMBL/GenBank/DDBJ databases">
        <authorList>
            <person name="So Y."/>
        </authorList>
    </citation>
    <scope>NUCLEOTIDE SEQUENCE [LARGE SCALE GENOMIC DNA]</scope>
    <source>
        <strain evidence="4 5">PWR1</strain>
    </source>
</reference>
<dbReference type="Gene3D" id="2.60.40.10">
    <property type="entry name" value="Immunoglobulins"/>
    <property type="match status" value="18"/>
</dbReference>
<proteinExistence type="predicted"/>
<feature type="compositionally biased region" description="Basic and acidic residues" evidence="1">
    <location>
        <begin position="53"/>
        <end position="62"/>
    </location>
</feature>
<feature type="region of interest" description="Disordered" evidence="1">
    <location>
        <begin position="174"/>
        <end position="207"/>
    </location>
</feature>
<dbReference type="InterPro" id="IPR013783">
    <property type="entry name" value="Ig-like_fold"/>
</dbReference>
<dbReference type="SMART" id="SM00736">
    <property type="entry name" value="CADG"/>
    <property type="match status" value="18"/>
</dbReference>
<dbReference type="SUPFAM" id="SSF56436">
    <property type="entry name" value="C-type lectin-like"/>
    <property type="match status" value="1"/>
</dbReference>
<dbReference type="InterPro" id="IPR016187">
    <property type="entry name" value="CTDL_fold"/>
</dbReference>
<dbReference type="SUPFAM" id="SSF51120">
    <property type="entry name" value="beta-Roll"/>
    <property type="match status" value="2"/>
</dbReference>
<accession>A0ABS4ASA7</accession>
<dbReference type="InterPro" id="IPR016186">
    <property type="entry name" value="C-type_lectin-like/link_sf"/>
</dbReference>
<dbReference type="PROSITE" id="PS00330">
    <property type="entry name" value="HEMOLYSIN_CALCIUM"/>
    <property type="match status" value="3"/>
</dbReference>
<feature type="domain" description="Cadherin" evidence="3">
    <location>
        <begin position="1393"/>
        <end position="1487"/>
    </location>
</feature>
<dbReference type="Pfam" id="PF05345">
    <property type="entry name" value="He_PIG"/>
    <property type="match status" value="18"/>
</dbReference>
<dbReference type="PANTHER" id="PTHR21559">
    <property type="entry name" value="DYSTROGLYCAN-RELATED"/>
    <property type="match status" value="1"/>
</dbReference>
<keyword evidence="5" id="KW-1185">Reference proteome</keyword>
<dbReference type="InterPro" id="IPR011049">
    <property type="entry name" value="Serralysin-like_metalloprot_C"/>
</dbReference>
<dbReference type="Gene3D" id="2.60.40.60">
    <property type="entry name" value="Cadherins"/>
    <property type="match status" value="2"/>
</dbReference>
<feature type="domain" description="C-type lectin" evidence="2">
    <location>
        <begin position="1245"/>
        <end position="1363"/>
    </location>
</feature>
<evidence type="ECO:0000313" key="5">
    <source>
        <dbReference type="Proteomes" id="UP000680815"/>
    </source>
</evidence>
<dbReference type="InterPro" id="IPR001304">
    <property type="entry name" value="C-type_lectin-like"/>
</dbReference>
<comment type="caution">
    <text evidence="4">The sequence shown here is derived from an EMBL/GenBank/DDBJ whole genome shotgun (WGS) entry which is preliminary data.</text>
</comment>
<dbReference type="RefSeq" id="WP_209351609.1">
    <property type="nucleotide sequence ID" value="NZ_JAGIYZ010000008.1"/>
</dbReference>
<dbReference type="InterPro" id="IPR002126">
    <property type="entry name" value="Cadherin-like_dom"/>
</dbReference>
<dbReference type="EMBL" id="JAGIYZ010000008">
    <property type="protein sequence ID" value="MBP0464235.1"/>
    <property type="molecule type" value="Genomic_DNA"/>
</dbReference>
<dbReference type="InterPro" id="IPR006644">
    <property type="entry name" value="Cadg"/>
</dbReference>
<dbReference type="Gene3D" id="2.150.10.10">
    <property type="entry name" value="Serralysin-like metalloprotease, C-terminal"/>
    <property type="match status" value="2"/>
</dbReference>
<evidence type="ECO:0000259" key="2">
    <source>
        <dbReference type="PROSITE" id="PS50041"/>
    </source>
</evidence>
<gene>
    <name evidence="4" type="ORF">J5Y09_09950</name>
</gene>
<evidence type="ECO:0000259" key="3">
    <source>
        <dbReference type="PROSITE" id="PS50268"/>
    </source>
</evidence>
<evidence type="ECO:0000313" key="4">
    <source>
        <dbReference type="EMBL" id="MBP0464235.1"/>
    </source>
</evidence>
<dbReference type="SUPFAM" id="SSF49313">
    <property type="entry name" value="Cadherin-like"/>
    <property type="match status" value="20"/>
</dbReference>
<dbReference type="Proteomes" id="UP000680815">
    <property type="component" value="Unassembled WGS sequence"/>
</dbReference>
<feature type="region of interest" description="Disordered" evidence="1">
    <location>
        <begin position="2393"/>
        <end position="2457"/>
    </location>
</feature>